<evidence type="ECO:0000313" key="1">
    <source>
        <dbReference type="EMBL" id="KTD81693.1"/>
    </source>
</evidence>
<keyword evidence="2" id="KW-1185">Reference proteome</keyword>
<gene>
    <name evidence="1" type="ORF">Lwor_0475</name>
</gene>
<protein>
    <recommendedName>
        <fullName evidence="3">Cytochrome oxidase Cu insertion factor, SCO1/SenC/PrrC family</fullName>
    </recommendedName>
</protein>
<evidence type="ECO:0008006" key="3">
    <source>
        <dbReference type="Google" id="ProtNLM"/>
    </source>
</evidence>
<dbReference type="OrthoDB" id="9785445at2"/>
<sequence>MKKHVTKYFVLFLLTVMFAAPGVTAYFFYQHPSWLGSSKVNKGTLLAQPIALSQFEGESKWRLLLISPDGCKKSCLEQLNILARVRLALGRKLYQVDEWLVLDEQSSGAAEALEPLLKEQDIHVTTLPAKDMAKLASLPSDAKVFIANPDNYVILSYKTGQNPDDIYKDLKLLLSTTEQKRDSTHEH</sequence>
<dbReference type="STRING" id="45076.Lwor_0475"/>
<dbReference type="PATRIC" id="fig|45076.6.peg.526"/>
<comment type="caution">
    <text evidence="1">The sequence shown here is derived from an EMBL/GenBank/DDBJ whole genome shotgun (WGS) entry which is preliminary data.</text>
</comment>
<dbReference type="AlphaFoldDB" id="A0A0W1AK08"/>
<reference evidence="1 2" key="1">
    <citation type="submission" date="2015-11" db="EMBL/GenBank/DDBJ databases">
        <title>Genomic analysis of 38 Legionella species identifies large and diverse effector repertoires.</title>
        <authorList>
            <person name="Burstein D."/>
            <person name="Amaro F."/>
            <person name="Zusman T."/>
            <person name="Lifshitz Z."/>
            <person name="Cohen O."/>
            <person name="Gilbert J.A."/>
            <person name="Pupko T."/>
            <person name="Shuman H.A."/>
            <person name="Segal G."/>
        </authorList>
    </citation>
    <scope>NUCLEOTIDE SEQUENCE [LARGE SCALE GENOMIC DNA]</scope>
    <source>
        <strain evidence="1 2">ATCC 49508</strain>
    </source>
</reference>
<accession>A0A0W1AK08</accession>
<dbReference type="RefSeq" id="WP_058492306.1">
    <property type="nucleotide sequence ID" value="NZ_CBCRUR010000005.1"/>
</dbReference>
<evidence type="ECO:0000313" key="2">
    <source>
        <dbReference type="Proteomes" id="UP000054662"/>
    </source>
</evidence>
<name>A0A0W1AK08_9GAMM</name>
<dbReference type="EMBL" id="LNZC01000003">
    <property type="protein sequence ID" value="KTD81693.1"/>
    <property type="molecule type" value="Genomic_DNA"/>
</dbReference>
<dbReference type="Proteomes" id="UP000054662">
    <property type="component" value="Unassembled WGS sequence"/>
</dbReference>
<organism evidence="1 2">
    <name type="scientific">Legionella worsleiensis</name>
    <dbReference type="NCBI Taxonomy" id="45076"/>
    <lineage>
        <taxon>Bacteria</taxon>
        <taxon>Pseudomonadati</taxon>
        <taxon>Pseudomonadota</taxon>
        <taxon>Gammaproteobacteria</taxon>
        <taxon>Legionellales</taxon>
        <taxon>Legionellaceae</taxon>
        <taxon>Legionella</taxon>
    </lineage>
</organism>
<proteinExistence type="predicted"/>